<keyword evidence="2" id="KW-1185">Reference proteome</keyword>
<dbReference type="Proteomes" id="UP000467249">
    <property type="component" value="Chromosome"/>
</dbReference>
<dbReference type="KEGG" id="many:MANY_33740"/>
<evidence type="ECO:0000313" key="1">
    <source>
        <dbReference type="EMBL" id="BBZ78037.1"/>
    </source>
</evidence>
<sequence length="159" mass="17412">MSWDLPERSWRFAFEDDPPADLPHAWAAAARAVTHDLGCRRYGRPISLNGMCWNFKASDDCIALGFDGPVGAYHRCLGYLLETSAPQALVWLAGDVQYTLAGSEWVQWPISGQRMLDPRLVDDHAVWVEPSMNAPAAAIGELCTAAEEPSPIVRQSGTG</sequence>
<gene>
    <name evidence="1" type="ORF">MANY_33740</name>
</gene>
<name>A0A6N4WCU3_9MYCO</name>
<proteinExistence type="predicted"/>
<evidence type="ECO:0000313" key="2">
    <source>
        <dbReference type="Proteomes" id="UP000467249"/>
    </source>
</evidence>
<dbReference type="EMBL" id="AP022620">
    <property type="protein sequence ID" value="BBZ78037.1"/>
    <property type="molecule type" value="Genomic_DNA"/>
</dbReference>
<protein>
    <submittedName>
        <fullName evidence="1">Uncharacterized protein</fullName>
    </submittedName>
</protein>
<organism evidence="1 2">
    <name type="scientific">Mycolicibacterium anyangense</name>
    <dbReference type="NCBI Taxonomy" id="1431246"/>
    <lineage>
        <taxon>Bacteria</taxon>
        <taxon>Bacillati</taxon>
        <taxon>Actinomycetota</taxon>
        <taxon>Actinomycetes</taxon>
        <taxon>Mycobacteriales</taxon>
        <taxon>Mycobacteriaceae</taxon>
        <taxon>Mycolicibacterium</taxon>
    </lineage>
</organism>
<reference evidence="1 2" key="1">
    <citation type="journal article" date="2019" name="Emerg. Microbes Infect.">
        <title>Comprehensive subspecies identification of 175 nontuberculous mycobacteria species based on 7547 genomic profiles.</title>
        <authorList>
            <person name="Matsumoto Y."/>
            <person name="Kinjo T."/>
            <person name="Motooka D."/>
            <person name="Nabeya D."/>
            <person name="Jung N."/>
            <person name="Uechi K."/>
            <person name="Horii T."/>
            <person name="Iida T."/>
            <person name="Fujita J."/>
            <person name="Nakamura S."/>
        </authorList>
    </citation>
    <scope>NUCLEOTIDE SEQUENCE [LARGE SCALE GENOMIC DNA]</scope>
    <source>
        <strain evidence="1 2">JCM 30275</strain>
    </source>
</reference>
<dbReference type="RefSeq" id="WP_163805264.1">
    <property type="nucleotide sequence ID" value="NZ_AP022620.1"/>
</dbReference>
<dbReference type="AlphaFoldDB" id="A0A6N4WCU3"/>
<accession>A0A6N4WCU3</accession>